<dbReference type="Proteomes" id="UP000295680">
    <property type="component" value="Unassembled WGS sequence"/>
</dbReference>
<keyword evidence="1" id="KW-1133">Transmembrane helix</keyword>
<evidence type="ECO:0000256" key="1">
    <source>
        <dbReference type="SAM" id="Phobius"/>
    </source>
</evidence>
<reference evidence="2 3" key="1">
    <citation type="submission" date="2019-03" db="EMBL/GenBank/DDBJ databases">
        <title>Genomic Encyclopedia of Type Strains, Phase IV (KMG-IV): sequencing the most valuable type-strain genomes for metagenomic binning, comparative biology and taxonomic classification.</title>
        <authorList>
            <person name="Goeker M."/>
        </authorList>
    </citation>
    <scope>NUCLEOTIDE SEQUENCE [LARGE SCALE GENOMIC DNA]</scope>
    <source>
        <strain evidence="2 3">DSM 45934</strain>
    </source>
</reference>
<sequence>MKTRILLGFVGVVTALWGAWLVLDVPRPVEVGAWFVAGPIVHDLVLAPVVAVLGWAFRGPAKVGAVISGVLILISVPLVWQESPINPGLHDRDYVGGLAITVGVVWVLVAATAIARKAARARPASGRS</sequence>
<dbReference type="AlphaFoldDB" id="A0A4R2JW53"/>
<protein>
    <submittedName>
        <fullName evidence="2">Uncharacterized protein</fullName>
    </submittedName>
</protein>
<feature type="transmembrane region" description="Helical" evidence="1">
    <location>
        <begin position="95"/>
        <end position="115"/>
    </location>
</feature>
<feature type="transmembrane region" description="Helical" evidence="1">
    <location>
        <begin position="31"/>
        <end position="56"/>
    </location>
</feature>
<name>A0A4R2JW53_9PSEU</name>
<gene>
    <name evidence="2" type="ORF">EV192_105463</name>
</gene>
<accession>A0A4R2JW53</accession>
<comment type="caution">
    <text evidence="2">The sequence shown here is derived from an EMBL/GenBank/DDBJ whole genome shotgun (WGS) entry which is preliminary data.</text>
</comment>
<keyword evidence="3" id="KW-1185">Reference proteome</keyword>
<dbReference type="RefSeq" id="WP_132119117.1">
    <property type="nucleotide sequence ID" value="NZ_SLWS01000005.1"/>
</dbReference>
<keyword evidence="1" id="KW-0812">Transmembrane</keyword>
<feature type="transmembrane region" description="Helical" evidence="1">
    <location>
        <begin position="63"/>
        <end position="80"/>
    </location>
</feature>
<dbReference type="OrthoDB" id="3630320at2"/>
<evidence type="ECO:0000313" key="3">
    <source>
        <dbReference type="Proteomes" id="UP000295680"/>
    </source>
</evidence>
<evidence type="ECO:0000313" key="2">
    <source>
        <dbReference type="EMBL" id="TCO58395.1"/>
    </source>
</evidence>
<keyword evidence="1" id="KW-0472">Membrane</keyword>
<dbReference type="EMBL" id="SLWS01000005">
    <property type="protein sequence ID" value="TCO58395.1"/>
    <property type="molecule type" value="Genomic_DNA"/>
</dbReference>
<organism evidence="2 3">
    <name type="scientific">Actinocrispum wychmicini</name>
    <dbReference type="NCBI Taxonomy" id="1213861"/>
    <lineage>
        <taxon>Bacteria</taxon>
        <taxon>Bacillati</taxon>
        <taxon>Actinomycetota</taxon>
        <taxon>Actinomycetes</taxon>
        <taxon>Pseudonocardiales</taxon>
        <taxon>Pseudonocardiaceae</taxon>
        <taxon>Actinocrispum</taxon>
    </lineage>
</organism>
<proteinExistence type="predicted"/>